<feature type="domain" description="Helicase ATP-binding" evidence="8">
    <location>
        <begin position="56"/>
        <end position="226"/>
    </location>
</feature>
<feature type="region of interest" description="Disordered" evidence="7">
    <location>
        <begin position="807"/>
        <end position="890"/>
    </location>
</feature>
<evidence type="ECO:0000256" key="7">
    <source>
        <dbReference type="SAM" id="MobiDB-lite"/>
    </source>
</evidence>
<dbReference type="AlphaFoldDB" id="A0A8S4NRN7"/>
<dbReference type="EC" id="3.6.4.13" evidence="1"/>
<evidence type="ECO:0000259" key="8">
    <source>
        <dbReference type="PROSITE" id="PS51192"/>
    </source>
</evidence>
<dbReference type="InterPro" id="IPR011545">
    <property type="entry name" value="DEAD/DEAH_box_helicase_dom"/>
</dbReference>
<dbReference type="InterPro" id="IPR000629">
    <property type="entry name" value="RNA-helicase_DEAD-box_CS"/>
</dbReference>
<evidence type="ECO:0000256" key="3">
    <source>
        <dbReference type="ARBA" id="ARBA00022801"/>
    </source>
</evidence>
<dbReference type="Gene3D" id="3.40.50.300">
    <property type="entry name" value="P-loop containing nucleotide triphosphate hydrolases"/>
    <property type="match status" value="2"/>
</dbReference>
<evidence type="ECO:0000313" key="11">
    <source>
        <dbReference type="EMBL" id="CAH1783028.1"/>
    </source>
</evidence>
<dbReference type="InterPro" id="IPR050079">
    <property type="entry name" value="DEAD_box_RNA_helicase"/>
</dbReference>
<dbReference type="PROSITE" id="PS51195">
    <property type="entry name" value="Q_MOTIF"/>
    <property type="match status" value="1"/>
</dbReference>
<keyword evidence="3" id="KW-0378">Hydrolase</keyword>
<evidence type="ECO:0000259" key="9">
    <source>
        <dbReference type="PROSITE" id="PS51194"/>
    </source>
</evidence>
<dbReference type="CDD" id="cd17943">
    <property type="entry name" value="DEADc_DDX20"/>
    <property type="match status" value="1"/>
</dbReference>
<keyword evidence="4" id="KW-0347">Helicase</keyword>
<dbReference type="EMBL" id="CAIIXF020000005">
    <property type="protein sequence ID" value="CAH1783028.1"/>
    <property type="molecule type" value="Genomic_DNA"/>
</dbReference>
<keyword evidence="5" id="KW-0067">ATP-binding</keyword>
<reference evidence="11" key="1">
    <citation type="submission" date="2022-03" db="EMBL/GenBank/DDBJ databases">
        <authorList>
            <person name="Martin C."/>
        </authorList>
    </citation>
    <scope>NUCLEOTIDE SEQUENCE</scope>
</reference>
<dbReference type="SMART" id="SM00490">
    <property type="entry name" value="HELICc"/>
    <property type="match status" value="1"/>
</dbReference>
<keyword evidence="12" id="KW-1185">Reference proteome</keyword>
<evidence type="ECO:0000256" key="5">
    <source>
        <dbReference type="ARBA" id="ARBA00022840"/>
    </source>
</evidence>
<dbReference type="InterPro" id="IPR001650">
    <property type="entry name" value="Helicase_C-like"/>
</dbReference>
<dbReference type="OrthoDB" id="434041at2759"/>
<feature type="compositionally biased region" description="Basic and acidic residues" evidence="7">
    <location>
        <begin position="812"/>
        <end position="831"/>
    </location>
</feature>
<evidence type="ECO:0000256" key="2">
    <source>
        <dbReference type="ARBA" id="ARBA00022741"/>
    </source>
</evidence>
<accession>A0A8S4NRN7</accession>
<evidence type="ECO:0000313" key="12">
    <source>
        <dbReference type="Proteomes" id="UP000749559"/>
    </source>
</evidence>
<keyword evidence="2" id="KW-0547">Nucleotide-binding</keyword>
<protein>
    <recommendedName>
        <fullName evidence="1">RNA helicase</fullName>
        <ecNumber evidence="1">3.6.4.13</ecNumber>
    </recommendedName>
</protein>
<dbReference type="InterPro" id="IPR014001">
    <property type="entry name" value="Helicase_ATP-bd"/>
</dbReference>
<dbReference type="GO" id="GO:0005829">
    <property type="term" value="C:cytosol"/>
    <property type="evidence" value="ECO:0007669"/>
    <property type="project" value="TreeGrafter"/>
</dbReference>
<dbReference type="GO" id="GO:0003676">
    <property type="term" value="F:nucleic acid binding"/>
    <property type="evidence" value="ECO:0007669"/>
    <property type="project" value="InterPro"/>
</dbReference>
<dbReference type="SMART" id="SM00487">
    <property type="entry name" value="DEXDc"/>
    <property type="match status" value="1"/>
</dbReference>
<feature type="domain" description="DEAD-box RNA helicase Q" evidence="10">
    <location>
        <begin position="25"/>
        <end position="53"/>
    </location>
</feature>
<dbReference type="InterPro" id="IPR027417">
    <property type="entry name" value="P-loop_NTPase"/>
</dbReference>
<dbReference type="Pfam" id="PF00270">
    <property type="entry name" value="DEAD"/>
    <property type="match status" value="1"/>
</dbReference>
<proteinExistence type="predicted"/>
<feature type="short sequence motif" description="Q motif" evidence="6">
    <location>
        <begin position="25"/>
        <end position="53"/>
    </location>
</feature>
<feature type="region of interest" description="Disordered" evidence="7">
    <location>
        <begin position="771"/>
        <end position="791"/>
    </location>
</feature>
<gene>
    <name evidence="11" type="ORF">OFUS_LOCUS9408</name>
</gene>
<dbReference type="InterPro" id="IPR014014">
    <property type="entry name" value="RNA_helicase_DEAD_Q_motif"/>
</dbReference>
<sequence length="976" mass="109837">MAASHIAHNIGEQSRTGDVAIQENVEFSGMLLSHAVLLGLKEAGFERPSPIQLKAIPLGRCGLDLIVQAKSGTGKTCVFSVVALEGLQMDSNSVQVLVLAPTREIAVQIWEVMTSLGRHIEGLKCHMFIGGLPVHEDKLKLKNCHIAIGSPGRIKQLIEIGAINTDSVRLFVLDEADKLLESNFQEQINWIYSTLPENKQMLALSATYPESLAQHLTKYSRNPTFVRLNSSDPALLGIKQFFQVTPYHPMQHVVYEEKVKYLLKLLTSATFNQCLVFSNYQTRAENLCDVLNSRGWPATFISGSQEQHLRLEAMAKLKAFQCRVLVSTDLTSRGIDADKVNLVVNMDLPRDHETYLHRIGRAGRFGTYGAAVTYASKGNELEQLQAIERKCNTTMRQLPDPIPNDLVKSLGYIDVSHLVTAEPLNKQTDLAAILNEHLSDTKAADPMTFEIKNKIQENIDESCAYRNGHDIEEATITSVNGNRLSSELSETNTGSVCNGQSKNTIVKPKKDLTFDSRCLGNYIKEFQIPDEDATSKENEVSPNGVARIEDLTTVSFKKAGKKQNGEIEEDAAKCIKATDPESKPGKYRHPYGKWSRIEKPKQEKQLRHDDVNAIENNDSGLDKGLDTGFDGNIGSRTSIQDFGSNITDCINKPEFHLNTQCSVTSEIKAPFLIPPLYKRIKPKPRFATFNDALENYNSFMEGSKDELCDANKKEIDMDSGVDQEKSEGIIGEQLINDVSVYLEKISLEKAHNHQINLIKKHYPNARLIQETNTRRTKANTNTTSERKSDAVQNILSHQNVENKCISEAANSDIHKDNRHRDEEAQTEKAYEEEYEDDYTESESNDSYSDDATDESDSESDDSGTEFDEPGSEFDEDSENDDTSTLGDNATIQGDIYKSAQYINPMVYSPHPYLPYNYSNPWQSCPWQPSYYYSHFAWSPWQHPNLSYPYQYSQLDWDRQIEQTYKAQSDYLKAMSK</sequence>
<name>A0A8S4NRN7_OWEFU</name>
<dbReference type="PROSITE" id="PS51192">
    <property type="entry name" value="HELICASE_ATP_BIND_1"/>
    <property type="match status" value="1"/>
</dbReference>
<evidence type="ECO:0000256" key="1">
    <source>
        <dbReference type="ARBA" id="ARBA00012552"/>
    </source>
</evidence>
<dbReference type="Pfam" id="PF00271">
    <property type="entry name" value="Helicase_C"/>
    <property type="match status" value="1"/>
</dbReference>
<organism evidence="11 12">
    <name type="scientific">Owenia fusiformis</name>
    <name type="common">Polychaete worm</name>
    <dbReference type="NCBI Taxonomy" id="6347"/>
    <lineage>
        <taxon>Eukaryota</taxon>
        <taxon>Metazoa</taxon>
        <taxon>Spiralia</taxon>
        <taxon>Lophotrochozoa</taxon>
        <taxon>Annelida</taxon>
        <taxon>Polychaeta</taxon>
        <taxon>Sedentaria</taxon>
        <taxon>Canalipalpata</taxon>
        <taxon>Sabellida</taxon>
        <taxon>Oweniida</taxon>
        <taxon>Oweniidae</taxon>
        <taxon>Owenia</taxon>
    </lineage>
</organism>
<comment type="caution">
    <text evidence="11">The sequence shown here is derived from an EMBL/GenBank/DDBJ whole genome shotgun (WGS) entry which is preliminary data.</text>
</comment>
<evidence type="ECO:0000256" key="4">
    <source>
        <dbReference type="ARBA" id="ARBA00022806"/>
    </source>
</evidence>
<dbReference type="GO" id="GO:0003724">
    <property type="term" value="F:RNA helicase activity"/>
    <property type="evidence" value="ECO:0007669"/>
    <property type="project" value="UniProtKB-EC"/>
</dbReference>
<evidence type="ECO:0000259" key="10">
    <source>
        <dbReference type="PROSITE" id="PS51195"/>
    </source>
</evidence>
<dbReference type="PROSITE" id="PS51194">
    <property type="entry name" value="HELICASE_CTER"/>
    <property type="match status" value="1"/>
</dbReference>
<dbReference type="PANTHER" id="PTHR47959:SF1">
    <property type="entry name" value="ATP-DEPENDENT RNA HELICASE DBPA"/>
    <property type="match status" value="1"/>
</dbReference>
<dbReference type="Proteomes" id="UP000749559">
    <property type="component" value="Unassembled WGS sequence"/>
</dbReference>
<dbReference type="GO" id="GO:0016787">
    <property type="term" value="F:hydrolase activity"/>
    <property type="evidence" value="ECO:0007669"/>
    <property type="project" value="UniProtKB-KW"/>
</dbReference>
<dbReference type="PANTHER" id="PTHR47959">
    <property type="entry name" value="ATP-DEPENDENT RNA HELICASE RHLE-RELATED"/>
    <property type="match status" value="1"/>
</dbReference>
<evidence type="ECO:0000256" key="6">
    <source>
        <dbReference type="PROSITE-ProRule" id="PRU00552"/>
    </source>
</evidence>
<feature type="domain" description="Helicase C-terminal" evidence="9">
    <location>
        <begin position="258"/>
        <end position="406"/>
    </location>
</feature>
<feature type="compositionally biased region" description="Acidic residues" evidence="7">
    <location>
        <begin position="832"/>
        <end position="881"/>
    </location>
</feature>
<dbReference type="CDD" id="cd18787">
    <property type="entry name" value="SF2_C_DEAD"/>
    <property type="match status" value="1"/>
</dbReference>
<dbReference type="PROSITE" id="PS00039">
    <property type="entry name" value="DEAD_ATP_HELICASE"/>
    <property type="match status" value="1"/>
</dbReference>
<dbReference type="GO" id="GO:0005524">
    <property type="term" value="F:ATP binding"/>
    <property type="evidence" value="ECO:0007669"/>
    <property type="project" value="UniProtKB-KW"/>
</dbReference>
<dbReference type="SUPFAM" id="SSF52540">
    <property type="entry name" value="P-loop containing nucleoside triphosphate hydrolases"/>
    <property type="match status" value="1"/>
</dbReference>